<reference evidence="1 2" key="1">
    <citation type="submission" date="2021-08" db="EMBL/GenBank/DDBJ databases">
        <title>Streptomyces sp. PTM05 isolated from lichen.</title>
        <authorList>
            <person name="Somphong A."/>
            <person name="Phongsopitanun W."/>
            <person name="Tanasupawat S."/>
        </authorList>
    </citation>
    <scope>NUCLEOTIDE SEQUENCE [LARGE SCALE GENOMIC DNA]</scope>
    <source>
        <strain evidence="1 2">Ptm05</strain>
    </source>
</reference>
<dbReference type="SUPFAM" id="SSF53850">
    <property type="entry name" value="Periplasmic binding protein-like II"/>
    <property type="match status" value="1"/>
</dbReference>
<dbReference type="InterPro" id="IPR006059">
    <property type="entry name" value="SBP"/>
</dbReference>
<name>A0ABS7QZH4_9ACTN</name>
<proteinExistence type="predicted"/>
<dbReference type="PANTHER" id="PTHR43649">
    <property type="entry name" value="ARABINOSE-BINDING PROTEIN-RELATED"/>
    <property type="match status" value="1"/>
</dbReference>
<dbReference type="EMBL" id="JAINVZ010000027">
    <property type="protein sequence ID" value="MBY8888623.1"/>
    <property type="molecule type" value="Genomic_DNA"/>
</dbReference>
<dbReference type="InterPro" id="IPR050490">
    <property type="entry name" value="Bact_solute-bd_prot1"/>
</dbReference>
<sequence length="444" mass="47973">MDRFSPTGRGTATTGGALSRRSLLRGAALGVGAAAFAPLVTACGGKGTPTGAAAKTVTFGSNAAVPQPKGAYETLFAAAGKATGLTVKPNWVDHNTFQQNISTYLQGNPDDVFNWFAGERMQFFAGQGLVSNVDDVWSSIGGNYTDAMKAQSKGADGHYYLVPFDYYPWAVFYSKSLWKSKGYQAPTTWDQYVALAKKMKGDGLIPIAFTDKDGWPAMGTFDYLNMRMNGFDFHIDLMRKGDKWNTPQVKAVFDQWRELIPYYSPGFLGLTWQDGAQQLLNGKAGMMVIGLDQIGTIFTGDKADDLAFFPFPEVNPTYGQQAVEAPIDGFMVSKSPKNQPGATKLLKYLGTAKAQQLWLGTNPADIATANGVDAAKYTAPQNAAVKLIASARNLSQFMDRDTRPDFADPVMLPAIQKFLNDPGDIGSILSNVDKQAKSIWSSGS</sequence>
<dbReference type="Gene3D" id="3.40.190.10">
    <property type="entry name" value="Periplasmic binding protein-like II"/>
    <property type="match status" value="2"/>
</dbReference>
<dbReference type="RefSeq" id="WP_222981341.1">
    <property type="nucleotide sequence ID" value="NZ_JAINVZ010000027.1"/>
</dbReference>
<evidence type="ECO:0000313" key="2">
    <source>
        <dbReference type="Proteomes" id="UP001198565"/>
    </source>
</evidence>
<dbReference type="PROSITE" id="PS51318">
    <property type="entry name" value="TAT"/>
    <property type="match status" value="1"/>
</dbReference>
<dbReference type="Pfam" id="PF01547">
    <property type="entry name" value="SBP_bac_1"/>
    <property type="match status" value="1"/>
</dbReference>
<protein>
    <submittedName>
        <fullName evidence="1">Extracellular solute-binding protein</fullName>
    </submittedName>
</protein>
<dbReference type="Proteomes" id="UP001198565">
    <property type="component" value="Unassembled WGS sequence"/>
</dbReference>
<keyword evidence="2" id="KW-1185">Reference proteome</keyword>
<dbReference type="InterPro" id="IPR006311">
    <property type="entry name" value="TAT_signal"/>
</dbReference>
<gene>
    <name evidence="1" type="ORF">K7472_27825</name>
</gene>
<comment type="caution">
    <text evidence="1">The sequence shown here is derived from an EMBL/GenBank/DDBJ whole genome shotgun (WGS) entry which is preliminary data.</text>
</comment>
<accession>A0ABS7QZH4</accession>
<organism evidence="1 2">
    <name type="scientific">Streptantibioticus parmotrematis</name>
    <dbReference type="NCBI Taxonomy" id="2873249"/>
    <lineage>
        <taxon>Bacteria</taxon>
        <taxon>Bacillati</taxon>
        <taxon>Actinomycetota</taxon>
        <taxon>Actinomycetes</taxon>
        <taxon>Kitasatosporales</taxon>
        <taxon>Streptomycetaceae</taxon>
        <taxon>Streptantibioticus</taxon>
    </lineage>
</organism>
<evidence type="ECO:0000313" key="1">
    <source>
        <dbReference type="EMBL" id="MBY8888623.1"/>
    </source>
</evidence>